<protein>
    <submittedName>
        <fullName evidence="3">Heat shock protein 70 family protein</fullName>
    </submittedName>
</protein>
<dbReference type="PANTHER" id="PTHR19375">
    <property type="entry name" value="HEAT SHOCK PROTEIN 70KDA"/>
    <property type="match status" value="1"/>
</dbReference>
<dbReference type="FunFam" id="3.30.420.40:FF:000172">
    <property type="entry name" value="Heat shock 70 kDa protein"/>
    <property type="match status" value="1"/>
</dbReference>
<dbReference type="InterPro" id="IPR029047">
    <property type="entry name" value="HSP70_peptide-bd_sf"/>
</dbReference>
<dbReference type="FunFam" id="3.30.420.40:FF:000125">
    <property type="entry name" value="Chaperone protein DnaK 1"/>
    <property type="match status" value="1"/>
</dbReference>
<dbReference type="PROSITE" id="PS01036">
    <property type="entry name" value="HSP70_3"/>
    <property type="match status" value="1"/>
</dbReference>
<accession>A0A9K3DAS8</accession>
<proteinExistence type="predicted"/>
<dbReference type="Pfam" id="PF00012">
    <property type="entry name" value="HSP70"/>
    <property type="match status" value="1"/>
</dbReference>
<name>A0A9K3DAS8_9EUKA</name>
<dbReference type="PRINTS" id="PR00301">
    <property type="entry name" value="HEATSHOCK70"/>
</dbReference>
<dbReference type="Gene3D" id="3.90.640.10">
    <property type="entry name" value="Actin, Chain A, domain 4"/>
    <property type="match status" value="1"/>
</dbReference>
<feature type="non-terminal residue" evidence="3">
    <location>
        <position position="1"/>
    </location>
</feature>
<keyword evidence="2" id="KW-0067">ATP-binding</keyword>
<comment type="caution">
    <text evidence="3">The sequence shown here is derived from an EMBL/GenBank/DDBJ whole genome shotgun (WGS) entry which is preliminary data.</text>
</comment>
<dbReference type="OrthoDB" id="3789372at2759"/>
<organism evidence="3 4">
    <name type="scientific">Kipferlia bialata</name>
    <dbReference type="NCBI Taxonomy" id="797122"/>
    <lineage>
        <taxon>Eukaryota</taxon>
        <taxon>Metamonada</taxon>
        <taxon>Carpediemonas-like organisms</taxon>
        <taxon>Kipferlia</taxon>
    </lineage>
</organism>
<evidence type="ECO:0000313" key="4">
    <source>
        <dbReference type="Proteomes" id="UP000265618"/>
    </source>
</evidence>
<dbReference type="Gene3D" id="2.60.34.10">
    <property type="entry name" value="Substrate Binding Domain Of DNAk, Chain A, domain 1"/>
    <property type="match status" value="1"/>
</dbReference>
<dbReference type="EMBL" id="BDIP01007398">
    <property type="protein sequence ID" value="GIQ91251.1"/>
    <property type="molecule type" value="Genomic_DNA"/>
</dbReference>
<sequence>HETTIEIESLFEGIDFKHRLTRAKFNELNMDLFRKTLHPVENVLRDAKMRKNEIDEIVLVGGSTRIPKIQELLSDFFDGRQLHKSINPDEAVAYGAAVQGSALSGSGDHDILLIDVTPLTLGIETTGGIMTHIIERNTYIPCRKSQTFTTAADKQTMVTIQ</sequence>
<keyword evidence="1" id="KW-0547">Nucleotide-binding</keyword>
<gene>
    <name evidence="3" type="ORF">KIPB_014419</name>
</gene>
<dbReference type="InterPro" id="IPR018181">
    <property type="entry name" value="Heat_shock_70_CS"/>
</dbReference>
<dbReference type="AlphaFoldDB" id="A0A9K3DAS8"/>
<dbReference type="GO" id="GO:0140662">
    <property type="term" value="F:ATP-dependent protein folding chaperone"/>
    <property type="evidence" value="ECO:0007669"/>
    <property type="project" value="InterPro"/>
</dbReference>
<dbReference type="SUPFAM" id="SSF100920">
    <property type="entry name" value="Heat shock protein 70kD (HSP70), peptide-binding domain"/>
    <property type="match status" value="1"/>
</dbReference>
<dbReference type="InterPro" id="IPR043129">
    <property type="entry name" value="ATPase_NBD"/>
</dbReference>
<keyword evidence="3" id="KW-0346">Stress response</keyword>
<evidence type="ECO:0000256" key="2">
    <source>
        <dbReference type="ARBA" id="ARBA00022840"/>
    </source>
</evidence>
<dbReference type="Proteomes" id="UP000265618">
    <property type="component" value="Unassembled WGS sequence"/>
</dbReference>
<evidence type="ECO:0000313" key="3">
    <source>
        <dbReference type="EMBL" id="GIQ91251.1"/>
    </source>
</evidence>
<evidence type="ECO:0000256" key="1">
    <source>
        <dbReference type="ARBA" id="ARBA00022741"/>
    </source>
</evidence>
<feature type="non-terminal residue" evidence="3">
    <location>
        <position position="161"/>
    </location>
</feature>
<dbReference type="GO" id="GO:0005524">
    <property type="term" value="F:ATP binding"/>
    <property type="evidence" value="ECO:0007669"/>
    <property type="project" value="UniProtKB-KW"/>
</dbReference>
<keyword evidence="4" id="KW-1185">Reference proteome</keyword>
<reference evidence="3 4" key="1">
    <citation type="journal article" date="2018" name="PLoS ONE">
        <title>The draft genome of Kipferlia bialata reveals reductive genome evolution in fornicate parasites.</title>
        <authorList>
            <person name="Tanifuji G."/>
            <person name="Takabayashi S."/>
            <person name="Kume K."/>
            <person name="Takagi M."/>
            <person name="Nakayama T."/>
            <person name="Kamikawa R."/>
            <person name="Inagaki Y."/>
            <person name="Hashimoto T."/>
        </authorList>
    </citation>
    <scope>NUCLEOTIDE SEQUENCE [LARGE SCALE GENOMIC DNA]</scope>
    <source>
        <strain evidence="3">NY0173</strain>
    </source>
</reference>
<dbReference type="Gene3D" id="3.30.420.40">
    <property type="match status" value="2"/>
</dbReference>
<dbReference type="SUPFAM" id="SSF53067">
    <property type="entry name" value="Actin-like ATPase domain"/>
    <property type="match status" value="1"/>
</dbReference>
<dbReference type="InterPro" id="IPR013126">
    <property type="entry name" value="Hsp_70_fam"/>
</dbReference>